<accession>A0A0J6FGP3</accession>
<gene>
    <name evidence="1" type="ORF">CPAG_04396</name>
</gene>
<dbReference type="VEuPathDB" id="FungiDB:CPAG_04396"/>
<protein>
    <submittedName>
        <fullName evidence="1">Uncharacterized protein</fullName>
    </submittedName>
</protein>
<reference evidence="1 2" key="1">
    <citation type="submission" date="2007-06" db="EMBL/GenBank/DDBJ databases">
        <title>The Genome Sequence of Coccidioides posadasii RMSCC_3488.</title>
        <authorList>
            <consortium name="Coccidioides Genome Resources Consortium"/>
            <consortium name="The Broad Institute Genome Sequencing Platform"/>
            <person name="Henn M.R."/>
            <person name="Sykes S."/>
            <person name="Young S."/>
            <person name="Jaffe D."/>
            <person name="Berlin A."/>
            <person name="Alvarez P."/>
            <person name="Butler J."/>
            <person name="Gnerre S."/>
            <person name="Grabherr M."/>
            <person name="Mauceli E."/>
            <person name="Brockman W."/>
            <person name="Kodira C."/>
            <person name="Alvarado L."/>
            <person name="Zeng Q."/>
            <person name="Crawford M."/>
            <person name="Antoine C."/>
            <person name="Devon K."/>
            <person name="Galgiani J."/>
            <person name="Orsborn K."/>
            <person name="Lewis M.L."/>
            <person name="Nusbaum C."/>
            <person name="Galagan J."/>
            <person name="Birren B."/>
        </authorList>
    </citation>
    <scope>NUCLEOTIDE SEQUENCE [LARGE SCALE GENOMIC DNA]</scope>
    <source>
        <strain evidence="1 2">RMSCC 3488</strain>
    </source>
</reference>
<reference evidence="2" key="2">
    <citation type="journal article" date="2009" name="Genome Res.">
        <title>Comparative genomic analyses of the human fungal pathogens Coccidioides and their relatives.</title>
        <authorList>
            <person name="Sharpton T.J."/>
            <person name="Stajich J.E."/>
            <person name="Rounsley S.D."/>
            <person name="Gardner M.J."/>
            <person name="Wortman J.R."/>
            <person name="Jordar V.S."/>
            <person name="Maiti R."/>
            <person name="Kodira C.D."/>
            <person name="Neafsey D.E."/>
            <person name="Zeng Q."/>
            <person name="Hung C.-Y."/>
            <person name="McMahan C."/>
            <person name="Muszewska A."/>
            <person name="Grynberg M."/>
            <person name="Mandel M.A."/>
            <person name="Kellner E.M."/>
            <person name="Barker B.M."/>
            <person name="Galgiani J.N."/>
            <person name="Orbach M.J."/>
            <person name="Kirkland T.N."/>
            <person name="Cole G.T."/>
            <person name="Henn M.R."/>
            <person name="Birren B.W."/>
            <person name="Taylor J.W."/>
        </authorList>
    </citation>
    <scope>NUCLEOTIDE SEQUENCE [LARGE SCALE GENOMIC DNA]</scope>
    <source>
        <strain evidence="2">RMSCC 3488</strain>
    </source>
</reference>
<evidence type="ECO:0000313" key="2">
    <source>
        <dbReference type="Proteomes" id="UP000054567"/>
    </source>
</evidence>
<sequence>MESRAITNGPRIEQGYDQGRNWSLKVFQVKTSHNSARDKSPSSIHSAAEKMVKVFSSATPNEPSSFFRKPMPGYTQLPMTLPCCWLQPCRIDIFPAGTGESVGILRSLVANNTMAHY</sequence>
<name>A0A0J6FGP3_COCPO</name>
<evidence type="ECO:0000313" key="1">
    <source>
        <dbReference type="EMBL" id="KMM68064.1"/>
    </source>
</evidence>
<dbReference type="AlphaFoldDB" id="A0A0J6FGP3"/>
<dbReference type="EMBL" id="DS268110">
    <property type="protein sequence ID" value="KMM68064.1"/>
    <property type="molecule type" value="Genomic_DNA"/>
</dbReference>
<proteinExistence type="predicted"/>
<organism evidence="1 2">
    <name type="scientific">Coccidioides posadasii RMSCC 3488</name>
    <dbReference type="NCBI Taxonomy" id="454284"/>
    <lineage>
        <taxon>Eukaryota</taxon>
        <taxon>Fungi</taxon>
        <taxon>Dikarya</taxon>
        <taxon>Ascomycota</taxon>
        <taxon>Pezizomycotina</taxon>
        <taxon>Eurotiomycetes</taxon>
        <taxon>Eurotiomycetidae</taxon>
        <taxon>Onygenales</taxon>
        <taxon>Onygenaceae</taxon>
        <taxon>Coccidioides</taxon>
    </lineage>
</organism>
<dbReference type="Proteomes" id="UP000054567">
    <property type="component" value="Unassembled WGS sequence"/>
</dbReference>
<reference evidence="2" key="3">
    <citation type="journal article" date="2010" name="Genome Res.">
        <title>Population genomic sequencing of Coccidioides fungi reveals recent hybridization and transposon control.</title>
        <authorList>
            <person name="Neafsey D.E."/>
            <person name="Barker B.M."/>
            <person name="Sharpton T.J."/>
            <person name="Stajich J.E."/>
            <person name="Park D.J."/>
            <person name="Whiston E."/>
            <person name="Hung C.-Y."/>
            <person name="McMahan C."/>
            <person name="White J."/>
            <person name="Sykes S."/>
            <person name="Heiman D."/>
            <person name="Young S."/>
            <person name="Zeng Q."/>
            <person name="Abouelleil A."/>
            <person name="Aftuck L."/>
            <person name="Bessette D."/>
            <person name="Brown A."/>
            <person name="FitzGerald M."/>
            <person name="Lui A."/>
            <person name="Macdonald J.P."/>
            <person name="Priest M."/>
            <person name="Orbach M.J."/>
            <person name="Galgiani J.N."/>
            <person name="Kirkland T.N."/>
            <person name="Cole G.T."/>
            <person name="Birren B.W."/>
            <person name="Henn M.R."/>
            <person name="Taylor J.W."/>
            <person name="Rounsley S.D."/>
        </authorList>
    </citation>
    <scope>NUCLEOTIDE SEQUENCE [LARGE SCALE GENOMIC DNA]</scope>
    <source>
        <strain evidence="2">RMSCC 3488</strain>
    </source>
</reference>